<dbReference type="EMBL" id="JAKOGI010000172">
    <property type="protein sequence ID" value="KAJ8441261.1"/>
    <property type="molecule type" value="Genomic_DNA"/>
</dbReference>
<keyword evidence="3" id="KW-1185">Reference proteome</keyword>
<evidence type="ECO:0000313" key="2">
    <source>
        <dbReference type="EMBL" id="KAJ8441261.1"/>
    </source>
</evidence>
<organism evidence="2 3">
    <name type="scientific">Carnegiea gigantea</name>
    <dbReference type="NCBI Taxonomy" id="171969"/>
    <lineage>
        <taxon>Eukaryota</taxon>
        <taxon>Viridiplantae</taxon>
        <taxon>Streptophyta</taxon>
        <taxon>Embryophyta</taxon>
        <taxon>Tracheophyta</taxon>
        <taxon>Spermatophyta</taxon>
        <taxon>Magnoliopsida</taxon>
        <taxon>eudicotyledons</taxon>
        <taxon>Gunneridae</taxon>
        <taxon>Pentapetalae</taxon>
        <taxon>Caryophyllales</taxon>
        <taxon>Cactineae</taxon>
        <taxon>Cactaceae</taxon>
        <taxon>Cactoideae</taxon>
        <taxon>Echinocereeae</taxon>
        <taxon>Carnegiea</taxon>
    </lineage>
</organism>
<comment type="caution">
    <text evidence="2">The sequence shown here is derived from an EMBL/GenBank/DDBJ whole genome shotgun (WGS) entry which is preliminary data.</text>
</comment>
<proteinExistence type="predicted"/>
<protein>
    <submittedName>
        <fullName evidence="2">Uncharacterized protein</fullName>
    </submittedName>
</protein>
<dbReference type="AlphaFoldDB" id="A0A9Q1KE94"/>
<name>A0A9Q1KE94_9CARY</name>
<accession>A0A9Q1KE94</accession>
<feature type="region of interest" description="Disordered" evidence="1">
    <location>
        <begin position="79"/>
        <end position="100"/>
    </location>
</feature>
<evidence type="ECO:0000256" key="1">
    <source>
        <dbReference type="SAM" id="MobiDB-lite"/>
    </source>
</evidence>
<dbReference type="Proteomes" id="UP001153076">
    <property type="component" value="Unassembled WGS sequence"/>
</dbReference>
<sequence>MVVRTTKRGKGRHIRGAIHRVVPRNEEDDDSNGGAAKLLQRATLSVAGGHDCQGVPPEVIHEVCTAWANDHIHVVITKHAKEVDTDSEKTDDTESGPSDPIFPTMQAELAKMGHVRLLKRFITADSQLERKVTKLQVRPLSVEALMNVPYVKRTGDLDVREDKPVLGSPLLEQTAEVGCYSAQTTHDDNPPPTLIHSKGLLDGTETAADEACKDDRNLKPIVVVVCTPIAQRFQVVVTPEPAVVLVSTPQQHTANPFSGTCAQNYLLAKLSKDDDKLLCNLRKQYKSFKTRSNW</sequence>
<reference evidence="2" key="1">
    <citation type="submission" date="2022-04" db="EMBL/GenBank/DDBJ databases">
        <title>Carnegiea gigantea Genome sequencing and assembly v2.</title>
        <authorList>
            <person name="Copetti D."/>
            <person name="Sanderson M.J."/>
            <person name="Burquez A."/>
            <person name="Wojciechowski M.F."/>
        </authorList>
    </citation>
    <scope>NUCLEOTIDE SEQUENCE</scope>
    <source>
        <strain evidence="2">SGP5-SGP5p</strain>
        <tissue evidence="2">Aerial part</tissue>
    </source>
</reference>
<feature type="compositionally biased region" description="Basic and acidic residues" evidence="1">
    <location>
        <begin position="79"/>
        <end position="92"/>
    </location>
</feature>
<gene>
    <name evidence="2" type="ORF">Cgig2_000634</name>
</gene>
<evidence type="ECO:0000313" key="3">
    <source>
        <dbReference type="Proteomes" id="UP001153076"/>
    </source>
</evidence>